<dbReference type="Proteomes" id="UP000195412">
    <property type="component" value="Chromosome I"/>
</dbReference>
<reference evidence="2" key="1">
    <citation type="submission" date="2017-05" db="EMBL/GenBank/DDBJ databases">
        <authorList>
            <person name="Papadimitriou K."/>
        </authorList>
    </citation>
    <scope>NUCLEOTIDE SEQUENCE [LARGE SCALE GENOMIC DNA]</scope>
    <source>
        <strain evidence="2">ACA-DC 3411</strain>
    </source>
</reference>
<organism evidence="1 2">
    <name type="scientific">Levilactobacillus zymae</name>
    <dbReference type="NCBI Taxonomy" id="267363"/>
    <lineage>
        <taxon>Bacteria</taxon>
        <taxon>Bacillati</taxon>
        <taxon>Bacillota</taxon>
        <taxon>Bacilli</taxon>
        <taxon>Lactobacillales</taxon>
        <taxon>Lactobacillaceae</taxon>
        <taxon>Levilactobacillus</taxon>
    </lineage>
</organism>
<evidence type="ECO:0000313" key="2">
    <source>
        <dbReference type="Proteomes" id="UP000195412"/>
    </source>
</evidence>
<dbReference type="AlphaFoldDB" id="A0A1Y6JWS0"/>
<accession>A0A1Y6JWS0</accession>
<evidence type="ECO:0000313" key="1">
    <source>
        <dbReference type="EMBL" id="SMS14397.1"/>
    </source>
</evidence>
<dbReference type="EMBL" id="LT854705">
    <property type="protein sequence ID" value="SMS14397.1"/>
    <property type="molecule type" value="Genomic_DNA"/>
</dbReference>
<sequence length="54" mass="6126">MDSGSFIGSILISFSAGLVSGNSKKILKPVFKLWDNWFYLTFSSDIEFKGRIYN</sequence>
<proteinExistence type="predicted"/>
<protein>
    <submittedName>
        <fullName evidence="1">Uncharacterized protein</fullName>
    </submittedName>
</protein>
<dbReference type="KEGG" id="lzy:LZ3411_1347"/>
<name>A0A1Y6JWS0_9LACO</name>
<gene>
    <name evidence="1" type="ORF">LZ3411_1347</name>
</gene>